<dbReference type="Proteomes" id="UP000185744">
    <property type="component" value="Unassembled WGS sequence"/>
</dbReference>
<name>A0A1Q6DU72_METT1</name>
<protein>
    <submittedName>
        <fullName evidence="1">Uncharacterized protein</fullName>
    </submittedName>
</protein>
<gene>
    <name evidence="1" type="ORF">BTN85_0363</name>
</gene>
<dbReference type="InParanoid" id="A0A1Q6DU72"/>
<proteinExistence type="predicted"/>
<keyword evidence="2" id="KW-1185">Reference proteome</keyword>
<accession>A0A1Q6DU72</accession>
<evidence type="ECO:0000313" key="1">
    <source>
        <dbReference type="EMBL" id="OKY77887.1"/>
    </source>
</evidence>
<sequence length="233" mass="27634">MLCARYNNIDPSVYGVLGFPGKLRANVHSLIDADEKIDESELREKTPYKLLSRYEEQLEMADIEPKKVVVINSGTENTIFDPEEVIIWDNRYSDVLSPHEVNFRGIDELEKPEARRYLGSRLPEVFEANIFIGYVSEDWYKEKTGLREIIHEDNPDSFYEALRLSHEINQVDSEVWLAKWGMNKKEKERIYKRVFYSRYSKNFGENISYDLSKIELTKEEKEIYNIKEFKQVR</sequence>
<dbReference type="EMBL" id="MSDW01000001">
    <property type="protein sequence ID" value="OKY77887.1"/>
    <property type="molecule type" value="Genomic_DNA"/>
</dbReference>
<reference evidence="1" key="1">
    <citation type="submission" date="2016-12" db="EMBL/GenBank/DDBJ databases">
        <title>Discovery of methanogenic haloarchaea.</title>
        <authorList>
            <person name="Sorokin D.Y."/>
            <person name="Makarova K.S."/>
            <person name="Abbas B."/>
            <person name="Ferrer M."/>
            <person name="Golyshin P.N."/>
        </authorList>
    </citation>
    <scope>NUCLEOTIDE SEQUENCE [LARGE SCALE GENOMIC DNA]</scope>
    <source>
        <strain evidence="1">HMET1</strain>
    </source>
</reference>
<dbReference type="AlphaFoldDB" id="A0A1Q6DU72"/>
<organism evidence="1 2">
    <name type="scientific">Methanohalarchaeum thermophilum</name>
    <dbReference type="NCBI Taxonomy" id="1903181"/>
    <lineage>
        <taxon>Archaea</taxon>
        <taxon>Methanobacteriati</taxon>
        <taxon>Methanobacteriota</taxon>
        <taxon>Methanonatronarchaeia</taxon>
        <taxon>Methanonatronarchaeales</taxon>
        <taxon>Methanonatronarchaeaceae</taxon>
        <taxon>Candidatus Methanohalarchaeum</taxon>
    </lineage>
</organism>
<comment type="caution">
    <text evidence="1">The sequence shown here is derived from an EMBL/GenBank/DDBJ whole genome shotgun (WGS) entry which is preliminary data.</text>
</comment>
<evidence type="ECO:0000313" key="2">
    <source>
        <dbReference type="Proteomes" id="UP000185744"/>
    </source>
</evidence>